<evidence type="ECO:0000256" key="7">
    <source>
        <dbReference type="ARBA" id="ARBA00023049"/>
    </source>
</evidence>
<organism evidence="13 14">
    <name type="scientific">Coemansia interrupta</name>
    <dbReference type="NCBI Taxonomy" id="1126814"/>
    <lineage>
        <taxon>Eukaryota</taxon>
        <taxon>Fungi</taxon>
        <taxon>Fungi incertae sedis</taxon>
        <taxon>Zoopagomycota</taxon>
        <taxon>Kickxellomycotina</taxon>
        <taxon>Kickxellomycetes</taxon>
        <taxon>Kickxellales</taxon>
        <taxon>Kickxellaceae</taxon>
        <taxon>Coemansia</taxon>
    </lineage>
</organism>
<keyword evidence="7 13" id="KW-0482">Metalloprotease</keyword>
<evidence type="ECO:0000259" key="11">
    <source>
        <dbReference type="Pfam" id="PF16187"/>
    </source>
</evidence>
<comment type="similarity">
    <text evidence="2">Belongs to the peptidase M16 family.</text>
</comment>
<dbReference type="OrthoDB" id="952271at2759"/>
<dbReference type="EC" id="3.4.24.56" evidence="13"/>
<comment type="caution">
    <text evidence="13">The sequence shown here is derived from an EMBL/GenBank/DDBJ whole genome shotgun (WGS) entry which is preliminary data.</text>
</comment>
<proteinExistence type="inferred from homology"/>
<dbReference type="GO" id="GO:0051603">
    <property type="term" value="P:proteolysis involved in protein catabolic process"/>
    <property type="evidence" value="ECO:0007669"/>
    <property type="project" value="TreeGrafter"/>
</dbReference>
<protein>
    <submittedName>
        <fullName evidence="13">Metalloprotease</fullName>
        <ecNumber evidence="13">3.4.24.56</ecNumber>
    </submittedName>
</protein>
<dbReference type="InterPro" id="IPR001431">
    <property type="entry name" value="Pept_M16_Zn_BS"/>
</dbReference>
<comment type="cofactor">
    <cofactor evidence="1">
        <name>Zn(2+)</name>
        <dbReference type="ChEBI" id="CHEBI:29105"/>
    </cofactor>
</comment>
<dbReference type="GO" id="GO:0005829">
    <property type="term" value="C:cytosol"/>
    <property type="evidence" value="ECO:0007669"/>
    <property type="project" value="TreeGrafter"/>
</dbReference>
<dbReference type="SUPFAM" id="SSF63411">
    <property type="entry name" value="LuxS/MPP-like metallohydrolase"/>
    <property type="match status" value="4"/>
</dbReference>
<dbReference type="GO" id="GO:0004222">
    <property type="term" value="F:metalloendopeptidase activity"/>
    <property type="evidence" value="ECO:0007669"/>
    <property type="project" value="UniProtKB-EC"/>
</dbReference>
<evidence type="ECO:0000259" key="9">
    <source>
        <dbReference type="Pfam" id="PF00675"/>
    </source>
</evidence>
<name>A0A9W8LQ50_9FUNG</name>
<dbReference type="InterPro" id="IPR032632">
    <property type="entry name" value="Peptidase_M16_M"/>
</dbReference>
<evidence type="ECO:0000256" key="1">
    <source>
        <dbReference type="ARBA" id="ARBA00001947"/>
    </source>
</evidence>
<dbReference type="PROSITE" id="PS00143">
    <property type="entry name" value="INSULINASE"/>
    <property type="match status" value="1"/>
</dbReference>
<dbReference type="GO" id="GO:0005739">
    <property type="term" value="C:mitochondrion"/>
    <property type="evidence" value="ECO:0007669"/>
    <property type="project" value="TreeGrafter"/>
</dbReference>
<dbReference type="Pfam" id="PF22456">
    <property type="entry name" value="PqqF-like_C_4"/>
    <property type="match status" value="1"/>
</dbReference>
<dbReference type="GO" id="GO:0043171">
    <property type="term" value="P:peptide catabolic process"/>
    <property type="evidence" value="ECO:0007669"/>
    <property type="project" value="TreeGrafter"/>
</dbReference>
<evidence type="ECO:0000313" key="14">
    <source>
        <dbReference type="Proteomes" id="UP001140172"/>
    </source>
</evidence>
<evidence type="ECO:0000256" key="6">
    <source>
        <dbReference type="ARBA" id="ARBA00022833"/>
    </source>
</evidence>
<dbReference type="Pfam" id="PF05193">
    <property type="entry name" value="Peptidase_M16_C"/>
    <property type="match status" value="1"/>
</dbReference>
<evidence type="ECO:0000256" key="3">
    <source>
        <dbReference type="ARBA" id="ARBA00022670"/>
    </source>
</evidence>
<feature type="domain" description="Coenzyme PQQ synthesis protein F-like C-terminal lobe" evidence="12">
    <location>
        <begin position="1226"/>
        <end position="1324"/>
    </location>
</feature>
<evidence type="ECO:0000259" key="10">
    <source>
        <dbReference type="Pfam" id="PF05193"/>
    </source>
</evidence>
<keyword evidence="14" id="KW-1185">Reference proteome</keyword>
<evidence type="ECO:0000256" key="4">
    <source>
        <dbReference type="ARBA" id="ARBA00022723"/>
    </source>
</evidence>
<dbReference type="InterPro" id="IPR054734">
    <property type="entry name" value="PqqF-like_C_4"/>
</dbReference>
<evidence type="ECO:0000256" key="8">
    <source>
        <dbReference type="SAM" id="MobiDB-lite"/>
    </source>
</evidence>
<feature type="domain" description="Peptidase M16 N-terminal" evidence="9">
    <location>
        <begin position="486"/>
        <end position="622"/>
    </location>
</feature>
<dbReference type="Gene3D" id="3.30.830.10">
    <property type="entry name" value="Metalloenzyme, LuxS/M16 peptidase-like"/>
    <property type="match status" value="4"/>
</dbReference>
<dbReference type="EMBL" id="JANBUM010000003">
    <property type="protein sequence ID" value="KAJ2788199.1"/>
    <property type="molecule type" value="Genomic_DNA"/>
</dbReference>
<evidence type="ECO:0000259" key="12">
    <source>
        <dbReference type="Pfam" id="PF22456"/>
    </source>
</evidence>
<dbReference type="PANTHER" id="PTHR43690:SF18">
    <property type="entry name" value="INSULIN-DEGRADING ENZYME-RELATED"/>
    <property type="match status" value="1"/>
</dbReference>
<accession>A0A9W8LQ50</accession>
<keyword evidence="3" id="KW-0645">Protease</keyword>
<dbReference type="Pfam" id="PF00675">
    <property type="entry name" value="Peptidase_M16"/>
    <property type="match status" value="1"/>
</dbReference>
<dbReference type="Pfam" id="PF16187">
    <property type="entry name" value="Peptidase_M16_M"/>
    <property type="match status" value="1"/>
</dbReference>
<keyword evidence="6" id="KW-0862">Zinc</keyword>
<feature type="region of interest" description="Disordered" evidence="8">
    <location>
        <begin position="414"/>
        <end position="436"/>
    </location>
</feature>
<feature type="domain" description="Peptidase M16 C-terminal" evidence="10">
    <location>
        <begin position="649"/>
        <end position="828"/>
    </location>
</feature>
<dbReference type="FunFam" id="3.30.830.10:FF:000005">
    <property type="entry name" value="nardilysin isoform X1"/>
    <property type="match status" value="1"/>
</dbReference>
<dbReference type="InterPro" id="IPR011765">
    <property type="entry name" value="Pept_M16_N"/>
</dbReference>
<dbReference type="GO" id="GO:0046872">
    <property type="term" value="F:metal ion binding"/>
    <property type="evidence" value="ECO:0007669"/>
    <property type="project" value="UniProtKB-KW"/>
</dbReference>
<dbReference type="InterPro" id="IPR007863">
    <property type="entry name" value="Peptidase_M16_C"/>
</dbReference>
<evidence type="ECO:0000256" key="2">
    <source>
        <dbReference type="ARBA" id="ARBA00007261"/>
    </source>
</evidence>
<dbReference type="FunFam" id="3.30.830.10:FF:000012">
    <property type="entry name" value="Protease 3"/>
    <property type="match status" value="1"/>
</dbReference>
<reference evidence="13" key="1">
    <citation type="submission" date="2022-07" db="EMBL/GenBank/DDBJ databases">
        <title>Phylogenomic reconstructions and comparative analyses of Kickxellomycotina fungi.</title>
        <authorList>
            <person name="Reynolds N.K."/>
            <person name="Stajich J.E."/>
            <person name="Barry K."/>
            <person name="Grigoriev I.V."/>
            <person name="Crous P."/>
            <person name="Smith M.E."/>
        </authorList>
    </citation>
    <scope>NUCLEOTIDE SEQUENCE</scope>
    <source>
        <strain evidence="13">BCRC 34489</strain>
    </source>
</reference>
<dbReference type="PANTHER" id="PTHR43690">
    <property type="entry name" value="NARDILYSIN"/>
    <property type="match status" value="1"/>
</dbReference>
<keyword evidence="5 13" id="KW-0378">Hydrolase</keyword>
<dbReference type="Proteomes" id="UP001140172">
    <property type="component" value="Unassembled WGS sequence"/>
</dbReference>
<feature type="domain" description="Peptidase M16 middle/third" evidence="11">
    <location>
        <begin position="836"/>
        <end position="1118"/>
    </location>
</feature>
<dbReference type="InterPro" id="IPR050626">
    <property type="entry name" value="Peptidase_M16"/>
</dbReference>
<dbReference type="InterPro" id="IPR011249">
    <property type="entry name" value="Metalloenz_LuxS/M16"/>
</dbReference>
<feature type="compositionally biased region" description="Gly residues" evidence="8">
    <location>
        <begin position="414"/>
        <end position="427"/>
    </location>
</feature>
<sequence length="1520" mass="171700">MGIIRHYYYRIFGLDSGYLKTLPDHVIESIIRYVYNSSRLYYSHGLLDKSADMSEYNVCRKWRQVYTDIKSNDCTISIMQDNCLLSSCGVSWQPHQMPCFPFEYDYVKSCCICLLNDSIFDGSAVTALTQKFLHMPSGRLSLIRAQKLVLNSYIMFLDEEDIDIDVAEQNIIEYPYKNDLLFQGNSSTLNRLYMKVDQDSLDMLLDYCVFSKTEYSNLECVKLTWDYKTHNVAPSNLPEALELLLTMSPVVHTLESNILDAESSLLLNSAITVASCLDKLQVVVLDKVTLTFNEFIKTVKAMPMLTDIHCKVVYVDDPFTDLNVFLQNLSEGKCSEYVSFGNNLKFWRSLNETTNSPMIMNVSALVAVMCAVLCPRFTFAAVNSDYLQSYEERIREYMDHPSFIPGAEPVDLGISGGSSNGNDGNKGGNPSPAVATPVRDAWKTQFEIRTTDDSGLPYYEYTGAIEKSPTDPRQFRLIRLLNNMTVLCAHDPDSVESAASLSVNVGHQYNPPDFLGLAHFLEHMLFQGSEKYPGENNYNRYISTFSGYDNAFTSDVETCYHFALANDGFEGALDRFSRFFIDPLLNASSVNKELLAVDSEHKGNIQNDGWRWYALLKRVSNPDHPFSQFGTGTTETLGGSASKLGVNLRDELLKFHQKYYSSDIMNLVVAGNHTLNQLTEWAVSKFSQVKSLGNPKVEHQAHPLGVSEVGQLVHMERVDDGQELALIFALPEIKSTYRSGAVAYISYLLRAQGKGSLYHYLQQKGWIADVSGSTISTNSDGFNLFIIGVDLTLEGLEHRDEIVHAIFAYLNMITATKPQEWYHNELRTTNNLDHYFYEKSSVHNWVTRQSGILHNDHILPEHVMTAGSLIGDFDAGMVSRLLGLLNPSNYMVLVSAKQHKGVDLNMTDPFYGTKYHVGRLPSSLTKSPGTGFKYRNLFSMPKPNPFIPTGLGVDLQHNSPAPVPADPVYLKRTDKMALWFKKDDQFFTPRGAIHIKITVPLTNTPFHHALNELYSMYIDEIMYNELQQAMLAGFHFHYTPTAGTINVHITGFSENQRSVLGAMLRQVKSLKIDDRLFGVLHEKLADSYSAIRTEDSLSHAEMVLGFINRHPSWFYTHKQAEIKNIKAADLQSFADHILDQTFSKVLIAGDFEEENALDIARMVDSILNSNQMPEHLIDNARALSIDPGYYVHQALATDEDAKNSAVVSHIYCGSVLDDYELVVLELLVRIIREPFFDQLRTKEQLGYQVGAKSKSFGTNQILSFYILGESNPAYAGMRIDSFVDSFRQRLIDYDLQILSTKIESIAKKWSDKPKTIFQEAREHWSQISSGNYEFNQKDKHIELIKTLGKNDLVKFWDKYINPKTARMYRRIDSQVWSFRTLKPSSQQFAQFYSGAIALQGCLHRDGATNVTLSKVNDIVLHASQSGNFDGALASLQDQFNIQVSPSSQIYVALQMAVDQVAANRSFAVVDGLNFTKIGMHQSPSGIWLISNIRKFKNSQQLLGSPLPFQIPEPKYPFSEN</sequence>
<gene>
    <name evidence="13" type="primary">STE23_1</name>
    <name evidence="13" type="ORF">GGI15_000004</name>
</gene>
<evidence type="ECO:0000256" key="5">
    <source>
        <dbReference type="ARBA" id="ARBA00022801"/>
    </source>
</evidence>
<keyword evidence="4" id="KW-0479">Metal-binding</keyword>
<evidence type="ECO:0000313" key="13">
    <source>
        <dbReference type="EMBL" id="KAJ2788199.1"/>
    </source>
</evidence>